<keyword evidence="3" id="KW-1185">Reference proteome</keyword>
<dbReference type="PANTHER" id="PTHR43591:SF24">
    <property type="entry name" value="2-METHOXY-6-POLYPRENYL-1,4-BENZOQUINOL METHYLASE, MITOCHONDRIAL"/>
    <property type="match status" value="1"/>
</dbReference>
<dbReference type="Pfam" id="PF08241">
    <property type="entry name" value="Methyltransf_11"/>
    <property type="match status" value="1"/>
</dbReference>
<accession>A0A4V3CB57</accession>
<sequence>MTVDLDIETHYTTRHDEAARLSSTLKGRLEAIRVRDLLGRYLPEPPATVADIGGGPGIHASWLAEQGYSVELLDPVERHIEQATAAGITAVQGDARRLPWENEYFDAVLLAGPMYHLPEAADRRLALREAIRVLRPGGFIAVIAINRAANLIGSTLANKLLQRQGIVTDILETGFSPDNERMAQTTYHTVTQLRTELVSAGLRSVTVHGLTGPGGWLTVTIDAHYGGGLGKEPDDRCGGVAEDSSDRGGGVAEELDAVLPASLCEPDPLQTALECSRLADRFPELVPSSSLLFAVGQRV</sequence>
<dbReference type="CDD" id="cd02440">
    <property type="entry name" value="AdoMet_MTases"/>
    <property type="match status" value="1"/>
</dbReference>
<protein>
    <submittedName>
        <fullName evidence="2">Methyltransferase family protein</fullName>
    </submittedName>
</protein>
<dbReference type="PANTHER" id="PTHR43591">
    <property type="entry name" value="METHYLTRANSFERASE"/>
    <property type="match status" value="1"/>
</dbReference>
<keyword evidence="2" id="KW-0489">Methyltransferase</keyword>
<dbReference type="OrthoDB" id="9810615at2"/>
<dbReference type="EMBL" id="SNWQ01000001">
    <property type="protein sequence ID" value="TDO54560.1"/>
    <property type="molecule type" value="Genomic_DNA"/>
</dbReference>
<evidence type="ECO:0000313" key="2">
    <source>
        <dbReference type="EMBL" id="TDO54560.1"/>
    </source>
</evidence>
<keyword evidence="2" id="KW-0808">Transferase</keyword>
<gene>
    <name evidence="2" type="ORF">EV643_101349</name>
</gene>
<dbReference type="AlphaFoldDB" id="A0A4V3CB57"/>
<dbReference type="GO" id="GO:0032259">
    <property type="term" value="P:methylation"/>
    <property type="evidence" value="ECO:0007669"/>
    <property type="project" value="UniProtKB-KW"/>
</dbReference>
<dbReference type="InterPro" id="IPR013216">
    <property type="entry name" value="Methyltransf_11"/>
</dbReference>
<dbReference type="RefSeq" id="WP_133798135.1">
    <property type="nucleotide sequence ID" value="NZ_SNWQ01000001.1"/>
</dbReference>
<reference evidence="2 3" key="1">
    <citation type="submission" date="2019-03" db="EMBL/GenBank/DDBJ databases">
        <title>Genomic Encyclopedia of Type Strains, Phase III (KMG-III): the genomes of soil and plant-associated and newly described type strains.</title>
        <authorList>
            <person name="Whitman W."/>
        </authorList>
    </citation>
    <scope>NUCLEOTIDE SEQUENCE [LARGE SCALE GENOMIC DNA]</scope>
    <source>
        <strain evidence="2 3">VKM Ac-2527</strain>
    </source>
</reference>
<dbReference type="GO" id="GO:0008757">
    <property type="term" value="F:S-adenosylmethionine-dependent methyltransferase activity"/>
    <property type="evidence" value="ECO:0007669"/>
    <property type="project" value="InterPro"/>
</dbReference>
<dbReference type="Gene3D" id="3.40.50.150">
    <property type="entry name" value="Vaccinia Virus protein VP39"/>
    <property type="match status" value="1"/>
</dbReference>
<dbReference type="Proteomes" id="UP000295388">
    <property type="component" value="Unassembled WGS sequence"/>
</dbReference>
<comment type="caution">
    <text evidence="2">The sequence shown here is derived from an EMBL/GenBank/DDBJ whole genome shotgun (WGS) entry which is preliminary data.</text>
</comment>
<dbReference type="SUPFAM" id="SSF53335">
    <property type="entry name" value="S-adenosyl-L-methionine-dependent methyltransferases"/>
    <property type="match status" value="1"/>
</dbReference>
<proteinExistence type="predicted"/>
<name>A0A4V3CB57_9ACTN</name>
<organism evidence="2 3">
    <name type="scientific">Kribbella caucasensis</name>
    <dbReference type="NCBI Taxonomy" id="2512215"/>
    <lineage>
        <taxon>Bacteria</taxon>
        <taxon>Bacillati</taxon>
        <taxon>Actinomycetota</taxon>
        <taxon>Actinomycetes</taxon>
        <taxon>Propionibacteriales</taxon>
        <taxon>Kribbellaceae</taxon>
        <taxon>Kribbella</taxon>
    </lineage>
</organism>
<evidence type="ECO:0000313" key="3">
    <source>
        <dbReference type="Proteomes" id="UP000295388"/>
    </source>
</evidence>
<evidence type="ECO:0000259" key="1">
    <source>
        <dbReference type="Pfam" id="PF08241"/>
    </source>
</evidence>
<dbReference type="InterPro" id="IPR029063">
    <property type="entry name" value="SAM-dependent_MTases_sf"/>
</dbReference>
<feature type="domain" description="Methyltransferase type 11" evidence="1">
    <location>
        <begin position="51"/>
        <end position="141"/>
    </location>
</feature>